<feature type="transmembrane region" description="Helical" evidence="7">
    <location>
        <begin position="177"/>
        <end position="203"/>
    </location>
</feature>
<dbReference type="PANTHER" id="PTHR33362">
    <property type="entry name" value="SIALIC ACID TRAP TRANSPORTER PERMEASE PROTEIN SIAT-RELATED"/>
    <property type="match status" value="1"/>
</dbReference>
<protein>
    <submittedName>
        <fullName evidence="9">TRAP transporter, DctM subunit</fullName>
    </submittedName>
</protein>
<feature type="transmembrane region" description="Helical" evidence="7">
    <location>
        <begin position="85"/>
        <end position="103"/>
    </location>
</feature>
<feature type="transmembrane region" description="Helical" evidence="7">
    <location>
        <begin position="142"/>
        <end position="165"/>
    </location>
</feature>
<dbReference type="InterPro" id="IPR010656">
    <property type="entry name" value="DctM"/>
</dbReference>
<keyword evidence="5 7" id="KW-1133">Transmembrane helix</keyword>
<dbReference type="PANTHER" id="PTHR33362:SF7">
    <property type="entry name" value="SLL1103 PROTEIN"/>
    <property type="match status" value="1"/>
</dbReference>
<dbReference type="RefSeq" id="WP_090749139.1">
    <property type="nucleotide sequence ID" value="NZ_FOBW01000016.1"/>
</dbReference>
<evidence type="ECO:0000256" key="1">
    <source>
        <dbReference type="ARBA" id="ARBA00004429"/>
    </source>
</evidence>
<reference evidence="10" key="1">
    <citation type="submission" date="2016-10" db="EMBL/GenBank/DDBJ databases">
        <authorList>
            <person name="Varghese N."/>
            <person name="Submissions S."/>
        </authorList>
    </citation>
    <scope>NUCLEOTIDE SEQUENCE [LARGE SCALE GENOMIC DNA]</scope>
    <source>
        <strain evidence="10">B48,IBRC-M 10115,DSM 25386,CECT 8001</strain>
    </source>
</reference>
<evidence type="ECO:0000256" key="5">
    <source>
        <dbReference type="ARBA" id="ARBA00022989"/>
    </source>
</evidence>
<dbReference type="STRING" id="930146.SAMN05192533_1163"/>
<evidence type="ECO:0000256" key="6">
    <source>
        <dbReference type="ARBA" id="ARBA00023136"/>
    </source>
</evidence>
<evidence type="ECO:0000256" key="2">
    <source>
        <dbReference type="ARBA" id="ARBA00022475"/>
    </source>
</evidence>
<proteinExistence type="predicted"/>
<feature type="transmembrane region" description="Helical" evidence="7">
    <location>
        <begin position="224"/>
        <end position="248"/>
    </location>
</feature>
<dbReference type="PIRSF" id="PIRSF006066">
    <property type="entry name" value="HI0050"/>
    <property type="match status" value="1"/>
</dbReference>
<keyword evidence="10" id="KW-1185">Reference proteome</keyword>
<keyword evidence="4 7" id="KW-0812">Transmembrane</keyword>
<comment type="subcellular location">
    <subcellularLocation>
        <location evidence="1">Cell inner membrane</location>
        <topology evidence="1">Multi-pass membrane protein</topology>
    </subcellularLocation>
</comment>
<feature type="transmembrane region" description="Helical" evidence="7">
    <location>
        <begin position="290"/>
        <end position="308"/>
    </location>
</feature>
<feature type="transmembrane region" description="Helical" evidence="7">
    <location>
        <begin position="7"/>
        <end position="40"/>
    </location>
</feature>
<dbReference type="EMBL" id="FOBW01000016">
    <property type="protein sequence ID" value="SEN61400.1"/>
    <property type="molecule type" value="Genomic_DNA"/>
</dbReference>
<gene>
    <name evidence="9" type="ORF">SAMN05192533_1163</name>
</gene>
<feature type="transmembrane region" description="Helical" evidence="7">
    <location>
        <begin position="46"/>
        <end position="73"/>
    </location>
</feature>
<keyword evidence="3" id="KW-0997">Cell inner membrane</keyword>
<evidence type="ECO:0000259" key="8">
    <source>
        <dbReference type="Pfam" id="PF06808"/>
    </source>
</evidence>
<dbReference type="Proteomes" id="UP000198553">
    <property type="component" value="Unassembled WGS sequence"/>
</dbReference>
<feature type="domain" description="TRAP C4-dicarboxylate transport system permease DctM subunit" evidence="8">
    <location>
        <begin position="11"/>
        <end position="431"/>
    </location>
</feature>
<feature type="transmembrane region" description="Helical" evidence="7">
    <location>
        <begin position="109"/>
        <end position="130"/>
    </location>
</feature>
<dbReference type="GO" id="GO:0022857">
    <property type="term" value="F:transmembrane transporter activity"/>
    <property type="evidence" value="ECO:0007669"/>
    <property type="project" value="TreeGrafter"/>
</dbReference>
<dbReference type="InterPro" id="IPR004681">
    <property type="entry name" value="TRAP_DctM"/>
</dbReference>
<sequence>MDAQSLLVFVLMIVGLLIGIFSGYYLFIVLGGLGLIFGFLFWSESVINLITSSAFTALQNYTMLAVPLFIFMGNIMEKSGVANKIFHSLSILLGGLKGGLAVASLLISLLFAASTGIVGATVVTMGLLFLPAMLERKYDVKLATGVITSGGTLGILIPPSIMLIVYGPLAQISVGQLFYAVLIPGILLGIAYILYVLIVAHVKPDSAPAIPKEELAKYTLKDKIIGILHILPVALIVLSVLGSIWFGIAPPTEAAAIGSLAAMIVALCYRKLTFTVLKETLYNTLQTTSMIYAILFLGTFFVSVFMRLGGGNVVEQAFEALPFGKWTILMIMLLVVFILGLLMDWVASILIIVPIFTPIAQGLGFDPIWFAAMVCIMYQTSFITPPFAPALFYLKGVAPKTVKTRDIMMGAWPFVFLQVIVLILCAIFPELILWLPSKIIG</sequence>
<feature type="transmembrane region" description="Helical" evidence="7">
    <location>
        <begin position="254"/>
        <end position="269"/>
    </location>
</feature>
<dbReference type="NCBIfam" id="TIGR00786">
    <property type="entry name" value="dctM"/>
    <property type="match status" value="1"/>
</dbReference>
<organism evidence="9 10">
    <name type="scientific">Mesobacillus persicus</name>
    <dbReference type="NCBI Taxonomy" id="930146"/>
    <lineage>
        <taxon>Bacteria</taxon>
        <taxon>Bacillati</taxon>
        <taxon>Bacillota</taxon>
        <taxon>Bacilli</taxon>
        <taxon>Bacillales</taxon>
        <taxon>Bacillaceae</taxon>
        <taxon>Mesobacillus</taxon>
    </lineage>
</organism>
<evidence type="ECO:0000313" key="9">
    <source>
        <dbReference type="EMBL" id="SEN61400.1"/>
    </source>
</evidence>
<name>A0A1H8HYA6_9BACI</name>
<accession>A0A1H8HYA6</accession>
<evidence type="ECO:0000313" key="10">
    <source>
        <dbReference type="Proteomes" id="UP000198553"/>
    </source>
</evidence>
<dbReference type="GO" id="GO:0005886">
    <property type="term" value="C:plasma membrane"/>
    <property type="evidence" value="ECO:0007669"/>
    <property type="project" value="UniProtKB-SubCell"/>
</dbReference>
<dbReference type="AlphaFoldDB" id="A0A1H8HYA6"/>
<keyword evidence="6 7" id="KW-0472">Membrane</keyword>
<evidence type="ECO:0000256" key="7">
    <source>
        <dbReference type="SAM" id="Phobius"/>
    </source>
</evidence>
<dbReference type="OrthoDB" id="9785600at2"/>
<feature type="transmembrane region" description="Helical" evidence="7">
    <location>
        <begin position="328"/>
        <end position="356"/>
    </location>
</feature>
<dbReference type="Pfam" id="PF06808">
    <property type="entry name" value="DctM"/>
    <property type="match status" value="1"/>
</dbReference>
<keyword evidence="2" id="KW-1003">Cell membrane</keyword>
<evidence type="ECO:0000256" key="3">
    <source>
        <dbReference type="ARBA" id="ARBA00022519"/>
    </source>
</evidence>
<evidence type="ECO:0000256" key="4">
    <source>
        <dbReference type="ARBA" id="ARBA00022692"/>
    </source>
</evidence>
<feature type="transmembrane region" description="Helical" evidence="7">
    <location>
        <begin position="368"/>
        <end position="394"/>
    </location>
</feature>
<feature type="transmembrane region" description="Helical" evidence="7">
    <location>
        <begin position="414"/>
        <end position="435"/>
    </location>
</feature>